<evidence type="ECO:0000256" key="2">
    <source>
        <dbReference type="ARBA" id="ARBA00023143"/>
    </source>
</evidence>
<evidence type="ECO:0000313" key="6">
    <source>
        <dbReference type="EMBL" id="KAB7739107.1"/>
    </source>
</evidence>
<sequence>MTLEPDRDTPAEPKRVIEMADVVLSSAMRSNLLSMQNTAKLLDQTQQRVATGLKVNSAVDNPQSYFTAKGLNGRASDLNTLLDNEGLAVQTINAASQGIDAIQKLVQQAKATATQALQTTIQPTTLTETVTTHDYSTTNGSLTIKIGSKSAVTVPLTTNIQSAGDLKAAISAAGISGLSVTETSAGLLKFTVSTGDKLTLSGDATTTGGALADTTNTNTSSNGTSRNKLIDDYNNLLTQIDQLAKDASFNGTNLLQSGTNLVVNFNEDQSSKLAIAGVNSNSAGIGLDPLAYDAFNNDDNIKAVQNSNDGATNKLRSLATSFASSLSIVQAREDFTKNLVNTLQTGAANLITADTNEEGANMLALQTRQQLGVQALSIASQAQQSVLKLF</sequence>
<keyword evidence="2 3" id="KW-0975">Bacterial flagellum</keyword>
<reference evidence="6 7" key="1">
    <citation type="submission" date="2019-09" db="EMBL/GenBank/DDBJ databases">
        <title>Parvibaculum sedimenti sp. nov., isolated from sediment.</title>
        <authorList>
            <person name="Wang Y."/>
        </authorList>
    </citation>
    <scope>NUCLEOTIDE SEQUENCE [LARGE SCALE GENOMIC DNA]</scope>
    <source>
        <strain evidence="6 7">HXT-9</strain>
    </source>
</reference>
<dbReference type="SUPFAM" id="SSF64518">
    <property type="entry name" value="Phase 1 flagellin"/>
    <property type="match status" value="1"/>
</dbReference>
<comment type="caution">
    <text evidence="6">The sequence shown here is derived from an EMBL/GenBank/DDBJ whole genome shotgun (WGS) entry which is preliminary data.</text>
</comment>
<dbReference type="Gene3D" id="1.20.1330.10">
    <property type="entry name" value="f41 fragment of flagellin, N-terminal domain"/>
    <property type="match status" value="1"/>
</dbReference>
<dbReference type="AlphaFoldDB" id="A0A6N6VHB6"/>
<dbReference type="GO" id="GO:0005576">
    <property type="term" value="C:extracellular region"/>
    <property type="evidence" value="ECO:0007669"/>
    <property type="project" value="UniProtKB-SubCell"/>
</dbReference>
<keyword evidence="7" id="KW-1185">Reference proteome</keyword>
<comment type="function">
    <text evidence="3">Flagellin is the subunit protein which polymerizes to form the filaments of bacterial flagella.</text>
</comment>
<feature type="domain" description="Flagellin N-terminal" evidence="4">
    <location>
        <begin position="30"/>
        <end position="126"/>
    </location>
</feature>
<evidence type="ECO:0000259" key="5">
    <source>
        <dbReference type="Pfam" id="PF00700"/>
    </source>
</evidence>
<dbReference type="GO" id="GO:0005198">
    <property type="term" value="F:structural molecule activity"/>
    <property type="evidence" value="ECO:0007669"/>
    <property type="project" value="UniProtKB-UniRule"/>
</dbReference>
<comment type="similarity">
    <text evidence="1 3">Belongs to the bacterial flagellin family.</text>
</comment>
<feature type="domain" description="Flagellin C-terminal" evidence="5">
    <location>
        <begin position="309"/>
        <end position="390"/>
    </location>
</feature>
<dbReference type="InterPro" id="IPR001029">
    <property type="entry name" value="Flagellin_N"/>
</dbReference>
<comment type="subcellular location">
    <subcellularLocation>
        <location evidence="3">Secreted</location>
    </subcellularLocation>
    <subcellularLocation>
        <location evidence="3">Bacterial flagellum</location>
    </subcellularLocation>
</comment>
<organism evidence="6 7">
    <name type="scientific">Parvibaculum sedimenti</name>
    <dbReference type="NCBI Taxonomy" id="2608632"/>
    <lineage>
        <taxon>Bacteria</taxon>
        <taxon>Pseudomonadati</taxon>
        <taxon>Pseudomonadota</taxon>
        <taxon>Alphaproteobacteria</taxon>
        <taxon>Hyphomicrobiales</taxon>
        <taxon>Parvibaculaceae</taxon>
        <taxon>Parvibaculum</taxon>
    </lineage>
</organism>
<keyword evidence="3" id="KW-0964">Secreted</keyword>
<evidence type="ECO:0000313" key="7">
    <source>
        <dbReference type="Proteomes" id="UP000468901"/>
    </source>
</evidence>
<dbReference type="Proteomes" id="UP000468901">
    <property type="component" value="Unassembled WGS sequence"/>
</dbReference>
<dbReference type="GO" id="GO:0009288">
    <property type="term" value="C:bacterial-type flagellum"/>
    <property type="evidence" value="ECO:0007669"/>
    <property type="project" value="UniProtKB-SubCell"/>
</dbReference>
<name>A0A6N6VHB6_9HYPH</name>
<dbReference type="Pfam" id="PF00700">
    <property type="entry name" value="Flagellin_C"/>
    <property type="match status" value="1"/>
</dbReference>
<gene>
    <name evidence="6" type="ORF">F2P47_13950</name>
</gene>
<dbReference type="Pfam" id="PF00669">
    <property type="entry name" value="Flagellin_N"/>
    <property type="match status" value="1"/>
</dbReference>
<protein>
    <recommendedName>
        <fullName evidence="3">Flagellin</fullName>
    </recommendedName>
</protein>
<evidence type="ECO:0000259" key="4">
    <source>
        <dbReference type="Pfam" id="PF00669"/>
    </source>
</evidence>
<proteinExistence type="inferred from homology"/>
<dbReference type="EMBL" id="WESC01000013">
    <property type="protein sequence ID" value="KAB7739107.1"/>
    <property type="molecule type" value="Genomic_DNA"/>
</dbReference>
<evidence type="ECO:0000256" key="3">
    <source>
        <dbReference type="RuleBase" id="RU362073"/>
    </source>
</evidence>
<accession>A0A6N6VHB6</accession>
<evidence type="ECO:0000256" key="1">
    <source>
        <dbReference type="ARBA" id="ARBA00005709"/>
    </source>
</evidence>
<dbReference type="InterPro" id="IPR046358">
    <property type="entry name" value="Flagellin_C"/>
</dbReference>